<dbReference type="PROSITE" id="PS51686">
    <property type="entry name" value="SAM_MT_RSMB_NOP"/>
    <property type="match status" value="1"/>
</dbReference>
<dbReference type="EMBL" id="DROP01000008">
    <property type="protein sequence ID" value="HHI88331.1"/>
    <property type="molecule type" value="Genomic_DNA"/>
</dbReference>
<dbReference type="InterPro" id="IPR029063">
    <property type="entry name" value="SAM-dependent_MTases_sf"/>
</dbReference>
<dbReference type="InterPro" id="IPR001678">
    <property type="entry name" value="MeTrfase_RsmB-F_NOP2_dom"/>
</dbReference>
<keyword evidence="4 5" id="KW-0694">RNA-binding</keyword>
<proteinExistence type="inferred from homology"/>
<gene>
    <name evidence="7" type="ORF">ENK01_00125</name>
</gene>
<feature type="active site" description="Nucleophile" evidence="5">
    <location>
        <position position="360"/>
    </location>
</feature>
<dbReference type="CDD" id="cd02440">
    <property type="entry name" value="AdoMet_MTases"/>
    <property type="match status" value="1"/>
</dbReference>
<dbReference type="Gene3D" id="3.40.50.150">
    <property type="entry name" value="Vaccinia Virus protein VP39"/>
    <property type="match status" value="1"/>
</dbReference>
<keyword evidence="2 5" id="KW-0808">Transferase</keyword>
<feature type="domain" description="SAM-dependent MTase RsmB/NOP-type" evidence="6">
    <location>
        <begin position="146"/>
        <end position="429"/>
    </location>
</feature>
<evidence type="ECO:0000256" key="1">
    <source>
        <dbReference type="ARBA" id="ARBA00022603"/>
    </source>
</evidence>
<keyword evidence="1 5" id="KW-0489">Methyltransferase</keyword>
<reference evidence="7" key="1">
    <citation type="journal article" date="2020" name="mSystems">
        <title>Genome- and Community-Level Interaction Insights into Carbon Utilization and Element Cycling Functions of Hydrothermarchaeota in Hydrothermal Sediment.</title>
        <authorList>
            <person name="Zhou Z."/>
            <person name="Liu Y."/>
            <person name="Xu W."/>
            <person name="Pan J."/>
            <person name="Luo Z.H."/>
            <person name="Li M."/>
        </authorList>
    </citation>
    <scope>NUCLEOTIDE SEQUENCE [LARGE SCALE GENOMIC DNA]</scope>
    <source>
        <strain evidence="7">HyVt-538</strain>
    </source>
</reference>
<dbReference type="Proteomes" id="UP000885806">
    <property type="component" value="Unassembled WGS sequence"/>
</dbReference>
<organism evidence="7">
    <name type="scientific">Hellea balneolensis</name>
    <dbReference type="NCBI Taxonomy" id="287478"/>
    <lineage>
        <taxon>Bacteria</taxon>
        <taxon>Pseudomonadati</taxon>
        <taxon>Pseudomonadota</taxon>
        <taxon>Alphaproteobacteria</taxon>
        <taxon>Maricaulales</taxon>
        <taxon>Robiginitomaculaceae</taxon>
        <taxon>Hellea</taxon>
    </lineage>
</organism>
<keyword evidence="3 5" id="KW-0949">S-adenosyl-L-methionine</keyword>
<dbReference type="PANTHER" id="PTHR22807:SF53">
    <property type="entry name" value="RIBOSOMAL RNA SMALL SUBUNIT METHYLTRANSFERASE B-RELATED"/>
    <property type="match status" value="1"/>
</dbReference>
<evidence type="ECO:0000256" key="3">
    <source>
        <dbReference type="ARBA" id="ARBA00022691"/>
    </source>
</evidence>
<dbReference type="GO" id="GO:0003723">
    <property type="term" value="F:RNA binding"/>
    <property type="evidence" value="ECO:0007669"/>
    <property type="project" value="UniProtKB-UniRule"/>
</dbReference>
<feature type="binding site" evidence="5">
    <location>
        <position position="307"/>
    </location>
    <ligand>
        <name>S-adenosyl-L-methionine</name>
        <dbReference type="ChEBI" id="CHEBI:59789"/>
    </ligand>
</feature>
<dbReference type="InterPro" id="IPR054728">
    <property type="entry name" value="RsmB-like_ferredoxin"/>
</dbReference>
<feature type="binding site" evidence="5">
    <location>
        <position position="263"/>
    </location>
    <ligand>
        <name>S-adenosyl-L-methionine</name>
        <dbReference type="ChEBI" id="CHEBI:59789"/>
    </ligand>
</feature>
<accession>A0A7V5NW18</accession>
<name>A0A7V5NW18_9PROT</name>
<evidence type="ECO:0000256" key="5">
    <source>
        <dbReference type="PROSITE-ProRule" id="PRU01023"/>
    </source>
</evidence>
<dbReference type="SUPFAM" id="SSF53335">
    <property type="entry name" value="S-adenosyl-L-methionine-dependent methyltransferases"/>
    <property type="match status" value="1"/>
</dbReference>
<dbReference type="PRINTS" id="PR02008">
    <property type="entry name" value="RCMTFAMILY"/>
</dbReference>
<evidence type="ECO:0000313" key="7">
    <source>
        <dbReference type="EMBL" id="HHI88331.1"/>
    </source>
</evidence>
<dbReference type="GO" id="GO:0008173">
    <property type="term" value="F:RNA methyltransferase activity"/>
    <property type="evidence" value="ECO:0007669"/>
    <property type="project" value="InterPro"/>
</dbReference>
<comment type="caution">
    <text evidence="5">Lacks conserved residue(s) required for the propagation of feature annotation.</text>
</comment>
<evidence type="ECO:0000256" key="4">
    <source>
        <dbReference type="ARBA" id="ARBA00022884"/>
    </source>
</evidence>
<dbReference type="Pfam" id="PF01189">
    <property type="entry name" value="Methyltr_RsmB-F"/>
    <property type="match status" value="1"/>
</dbReference>
<comment type="similarity">
    <text evidence="5">Belongs to the class I-like SAM-binding methyltransferase superfamily. RsmB/NOP family.</text>
</comment>
<evidence type="ECO:0000256" key="2">
    <source>
        <dbReference type="ARBA" id="ARBA00022679"/>
    </source>
</evidence>
<evidence type="ECO:0000259" key="6">
    <source>
        <dbReference type="PROSITE" id="PS51686"/>
    </source>
</evidence>
<dbReference type="Pfam" id="PF22458">
    <property type="entry name" value="RsmF-B_ferredox"/>
    <property type="match status" value="1"/>
</dbReference>
<sequence>MKFGGRIQASIEVLEDILGQHTPAAYALRDWGKAHRFAGSKDRAAIGAIVFDALRRKTSTLWRMDSETARALVLGTLVWQWGENADSLTRAFSEDTHAPAPLSARERQLLAGAIDPAGAPDWIRADVPEWLWPAFENNFGEQALAEGEALCARPPLDLRVNTLKTDRSRILKGLGPKAKACDLSPVGVRFAAGQKLERLPNIQSDPLYLTGQIEIQDEGSQIVSLLVDAKPGERVLDYCAGGGGKTLALAADMKGEGALYAFDIDKRRLAPLYARAARAGAENIEVVQPPARNLKTRVGSMDRVLVDAPCTGTGTWRRKPDVKWRLSLQTLETRLKEQRAVLRQAHVYVKPGGLLFYVTCSMLAEENEGQVYAFLDEHPDFVLLSAGEVWEERIGVDKPRPWSEDGCTVLLSPASTNTDGLFLAVMRRETAL</sequence>
<comment type="caution">
    <text evidence="7">The sequence shown here is derived from an EMBL/GenBank/DDBJ whole genome shotgun (WGS) entry which is preliminary data.</text>
</comment>
<dbReference type="InterPro" id="IPR049560">
    <property type="entry name" value="MeTrfase_RsmB-F_NOP2_cat"/>
</dbReference>
<dbReference type="PANTHER" id="PTHR22807">
    <property type="entry name" value="NOP2 YEAST -RELATED NOL1/NOP2/FMU SUN DOMAIN-CONTAINING"/>
    <property type="match status" value="1"/>
</dbReference>
<protein>
    <submittedName>
        <fullName evidence="7">RsmB/NOP family class I SAM-dependent RNA methyltransferase</fullName>
    </submittedName>
</protein>
<dbReference type="AlphaFoldDB" id="A0A7V5NW18"/>
<dbReference type="InterPro" id="IPR023267">
    <property type="entry name" value="RCMT"/>
</dbReference>
<dbReference type="GO" id="GO:0001510">
    <property type="term" value="P:RNA methylation"/>
    <property type="evidence" value="ECO:0007669"/>
    <property type="project" value="InterPro"/>
</dbReference>